<dbReference type="Proteomes" id="UP000593735">
    <property type="component" value="Chromosome"/>
</dbReference>
<dbReference type="InterPro" id="IPR034505">
    <property type="entry name" value="Coproporphyrinogen-III_oxidase"/>
</dbReference>
<dbReference type="Pfam" id="PF06969">
    <property type="entry name" value="HemN_C"/>
    <property type="match status" value="1"/>
</dbReference>
<evidence type="ECO:0000256" key="4">
    <source>
        <dbReference type="ARBA" id="ARBA00022691"/>
    </source>
</evidence>
<dbReference type="InterPro" id="IPR004559">
    <property type="entry name" value="HemW-like"/>
</dbReference>
<sequence>MSGVAALYLHLPFCLRRCAYCDFASEACGHANPLMGAYEHSLERLVGQAADVGLLGSVETAYLGGGTPTMLGAEALGALVGCVCASGDLAEVSFEANPESLTDEVLAAARAAGATRVSVGVQSFDDTELRALGRVHTAELARERVRAAVDAGLATSLDLMCGIPYQTAASWECSLAAAVGLGVGHVSCYPLMIEPGTRMERLCETGALPWPSDDTEADDMEAAERVLGAAGLRRYEVASYALPGQRCRHNEAYWTGVEYLGLGTAAASMLGRASYEALRRACPFLPAARQGAARLRLTLTSPTRAIAAAAGFAELTFDVEQLSAREAVAEDLMLGLRMTCGVGPDLLGRAREAVGASALDTAVEAATGRGLVRWEDGRLAPTERGWLMGNELYGLFWDLAS</sequence>
<comment type="similarity">
    <text evidence="1">Belongs to the anaerobic coproporphyrinogen-III oxidase family. HemW subfamily.</text>
</comment>
<keyword evidence="6" id="KW-0408">Iron</keyword>
<dbReference type="InterPro" id="IPR058240">
    <property type="entry name" value="rSAM_sf"/>
</dbReference>
<dbReference type="PANTHER" id="PTHR13932:SF5">
    <property type="entry name" value="RADICAL S-ADENOSYL METHIONINE DOMAIN-CONTAINING PROTEIN 1, MITOCHONDRIAL"/>
    <property type="match status" value="1"/>
</dbReference>
<keyword evidence="7" id="KW-0411">Iron-sulfur</keyword>
<evidence type="ECO:0000313" key="11">
    <source>
        <dbReference type="Proteomes" id="UP000593735"/>
    </source>
</evidence>
<dbReference type="GO" id="GO:0005737">
    <property type="term" value="C:cytoplasm"/>
    <property type="evidence" value="ECO:0007669"/>
    <property type="project" value="InterPro"/>
</dbReference>
<feature type="domain" description="Radical SAM core" evidence="9">
    <location>
        <begin position="1"/>
        <end position="233"/>
    </location>
</feature>
<evidence type="ECO:0000256" key="5">
    <source>
        <dbReference type="ARBA" id="ARBA00022723"/>
    </source>
</evidence>
<dbReference type="SFLD" id="SFLDG01065">
    <property type="entry name" value="anaerobic_coproporphyrinogen-I"/>
    <property type="match status" value="1"/>
</dbReference>
<evidence type="ECO:0000259" key="9">
    <source>
        <dbReference type="PROSITE" id="PS51918"/>
    </source>
</evidence>
<evidence type="ECO:0000256" key="2">
    <source>
        <dbReference type="ARBA" id="ARBA00017228"/>
    </source>
</evidence>
<dbReference type="SMART" id="SM00729">
    <property type="entry name" value="Elp3"/>
    <property type="match status" value="1"/>
</dbReference>
<dbReference type="KEGG" id="tio:INP52_04535"/>
<dbReference type="GO" id="GO:0046872">
    <property type="term" value="F:metal ion binding"/>
    <property type="evidence" value="ECO:0007669"/>
    <property type="project" value="UniProtKB-KW"/>
</dbReference>
<keyword evidence="3" id="KW-0349">Heme</keyword>
<keyword evidence="4" id="KW-0949">S-adenosyl-L-methionine</keyword>
<dbReference type="InterPro" id="IPR006638">
    <property type="entry name" value="Elp3/MiaA/NifB-like_rSAM"/>
</dbReference>
<dbReference type="SUPFAM" id="SSF102114">
    <property type="entry name" value="Radical SAM enzymes"/>
    <property type="match status" value="1"/>
</dbReference>
<organism evidence="10 11">
    <name type="scientific">Thermophilibacter immobilis</name>
    <dbReference type="NCBI Taxonomy" id="2779519"/>
    <lineage>
        <taxon>Bacteria</taxon>
        <taxon>Bacillati</taxon>
        <taxon>Actinomycetota</taxon>
        <taxon>Coriobacteriia</taxon>
        <taxon>Coriobacteriales</taxon>
        <taxon>Atopobiaceae</taxon>
        <taxon>Thermophilibacter</taxon>
    </lineage>
</organism>
<evidence type="ECO:0000313" key="10">
    <source>
        <dbReference type="EMBL" id="QOY61455.1"/>
    </source>
</evidence>
<dbReference type="PROSITE" id="PS51918">
    <property type="entry name" value="RADICAL_SAM"/>
    <property type="match status" value="1"/>
</dbReference>
<dbReference type="SFLD" id="SFLDF00562">
    <property type="entry name" value="HemN-like__clustered_with_heat"/>
    <property type="match status" value="1"/>
</dbReference>
<keyword evidence="8" id="KW-0143">Chaperone</keyword>
<evidence type="ECO:0000256" key="6">
    <source>
        <dbReference type="ARBA" id="ARBA00023004"/>
    </source>
</evidence>
<dbReference type="AlphaFoldDB" id="A0A7S7RVA3"/>
<evidence type="ECO:0000256" key="7">
    <source>
        <dbReference type="ARBA" id="ARBA00023014"/>
    </source>
</evidence>
<dbReference type="GO" id="GO:0004109">
    <property type="term" value="F:coproporphyrinogen oxidase activity"/>
    <property type="evidence" value="ECO:0007669"/>
    <property type="project" value="InterPro"/>
</dbReference>
<dbReference type="InterPro" id="IPR007197">
    <property type="entry name" value="rSAM"/>
</dbReference>
<name>A0A7S7RVA3_9ACTN</name>
<gene>
    <name evidence="10" type="ORF">INP52_04535</name>
</gene>
<dbReference type="EMBL" id="CP063767">
    <property type="protein sequence ID" value="QOY61455.1"/>
    <property type="molecule type" value="Genomic_DNA"/>
</dbReference>
<evidence type="ECO:0000256" key="3">
    <source>
        <dbReference type="ARBA" id="ARBA00022617"/>
    </source>
</evidence>
<dbReference type="GO" id="GO:0006779">
    <property type="term" value="P:porphyrin-containing compound biosynthetic process"/>
    <property type="evidence" value="ECO:0007669"/>
    <property type="project" value="InterPro"/>
</dbReference>
<reference evidence="10 11" key="1">
    <citation type="submission" date="2020-10" db="EMBL/GenBank/DDBJ databases">
        <title>Olsenella immobilis sp.nov., isolated from the mud in a fermentation cellar used for the production of Chinese strong-flavoured liquor.</title>
        <authorList>
            <person name="Lu L."/>
        </authorList>
    </citation>
    <scope>NUCLEOTIDE SEQUENCE [LARGE SCALE GENOMIC DNA]</scope>
    <source>
        <strain evidence="10 11">LZLJ-2</strain>
    </source>
</reference>
<dbReference type="SFLD" id="SFLDS00029">
    <property type="entry name" value="Radical_SAM"/>
    <property type="match status" value="1"/>
</dbReference>
<evidence type="ECO:0000256" key="8">
    <source>
        <dbReference type="ARBA" id="ARBA00023186"/>
    </source>
</evidence>
<dbReference type="InterPro" id="IPR010723">
    <property type="entry name" value="HemN_C"/>
</dbReference>
<evidence type="ECO:0000256" key="1">
    <source>
        <dbReference type="ARBA" id="ARBA00006100"/>
    </source>
</evidence>
<dbReference type="GO" id="GO:0051539">
    <property type="term" value="F:4 iron, 4 sulfur cluster binding"/>
    <property type="evidence" value="ECO:0007669"/>
    <property type="project" value="InterPro"/>
</dbReference>
<protein>
    <recommendedName>
        <fullName evidence="2">Heme chaperone HemW</fullName>
    </recommendedName>
</protein>
<proteinExistence type="inferred from homology"/>
<dbReference type="PANTHER" id="PTHR13932">
    <property type="entry name" value="COPROPORPHYRINIGEN III OXIDASE"/>
    <property type="match status" value="1"/>
</dbReference>
<accession>A0A7S7RVA3</accession>
<dbReference type="Pfam" id="PF04055">
    <property type="entry name" value="Radical_SAM"/>
    <property type="match status" value="1"/>
</dbReference>
<dbReference type="Gene3D" id="3.20.20.70">
    <property type="entry name" value="Aldolase class I"/>
    <property type="match status" value="1"/>
</dbReference>
<keyword evidence="11" id="KW-1185">Reference proteome</keyword>
<keyword evidence="5" id="KW-0479">Metal-binding</keyword>
<dbReference type="RefSeq" id="WP_194372756.1">
    <property type="nucleotide sequence ID" value="NZ_CP063767.1"/>
</dbReference>
<dbReference type="InterPro" id="IPR013785">
    <property type="entry name" value="Aldolase_TIM"/>
</dbReference>